<reference evidence="1 2" key="1">
    <citation type="submission" date="2023-02" db="EMBL/GenBank/DDBJ databases">
        <authorList>
            <person name="Maleckis M."/>
        </authorList>
    </citation>
    <scope>NUCLEOTIDE SEQUENCE [LARGE SCALE GENOMIC DNA]</scope>
    <source>
        <strain evidence="1 2">P8-A2</strain>
    </source>
</reference>
<name>A0ABU3V1D1_9ACTN</name>
<proteinExistence type="predicted"/>
<evidence type="ECO:0000313" key="1">
    <source>
        <dbReference type="EMBL" id="MDU8999957.1"/>
    </source>
</evidence>
<organism evidence="1 2">
    <name type="scientific">Streptomyces mirabilis</name>
    <dbReference type="NCBI Taxonomy" id="68239"/>
    <lineage>
        <taxon>Bacteria</taxon>
        <taxon>Bacillati</taxon>
        <taxon>Actinomycetota</taxon>
        <taxon>Actinomycetes</taxon>
        <taxon>Kitasatosporales</taxon>
        <taxon>Streptomycetaceae</taxon>
        <taxon>Streptomyces</taxon>
    </lineage>
</organism>
<evidence type="ECO:0000313" key="2">
    <source>
        <dbReference type="Proteomes" id="UP001257627"/>
    </source>
</evidence>
<dbReference type="RefSeq" id="WP_266996850.1">
    <property type="nucleotide sequence ID" value="NZ_CP107955.1"/>
</dbReference>
<sequence>MIGTSHEVEARLLRAERDCKLEESIVLEGRPELPDGRPAPLTITQLDDLLGERTNQTRIVLGTPATGVTDVGDTLRTVTGRIADWTLPPIGKPSAFKQELTGGHPRERRVIISDFARYPVKPETCREAVTLAETLLPSTPGVARTVVLVTDPRQLDLWRTLLMGEEQVFAAPVVLRRHDQRSLRNWAQQREAFNTEERLERLHALTGGWPWLVDRAHRLHGELGDPGEVLRRLAGMLTDRSTIRAFVEATGVYAHPTLAAGYQAVAGEFQSGLAEADEIVTAIAYQAADEEAGRWVFACLDALQVFDREDGRLRLEPLLRECVASAV</sequence>
<dbReference type="EMBL" id="JARAKF010000001">
    <property type="protein sequence ID" value="MDU8999957.1"/>
    <property type="molecule type" value="Genomic_DNA"/>
</dbReference>
<keyword evidence="2" id="KW-1185">Reference proteome</keyword>
<comment type="caution">
    <text evidence="1">The sequence shown here is derived from an EMBL/GenBank/DDBJ whole genome shotgun (WGS) entry which is preliminary data.</text>
</comment>
<gene>
    <name evidence="1" type="ORF">PU648_48080</name>
</gene>
<dbReference type="Proteomes" id="UP001257627">
    <property type="component" value="Unassembled WGS sequence"/>
</dbReference>
<protein>
    <submittedName>
        <fullName evidence="1">Uncharacterized protein</fullName>
    </submittedName>
</protein>
<accession>A0ABU3V1D1</accession>